<keyword evidence="2" id="KW-1133">Transmembrane helix</keyword>
<reference evidence="3 4" key="1">
    <citation type="submission" date="2023-09" db="EMBL/GenBank/DDBJ databases">
        <title>Micromonospora halotolerans DSM 45598 genome sequence.</title>
        <authorList>
            <person name="Mo P."/>
        </authorList>
    </citation>
    <scope>NUCLEOTIDE SEQUENCE [LARGE SCALE GENOMIC DNA]</scope>
    <source>
        <strain evidence="3 4">DSM 45598</strain>
    </source>
</reference>
<protein>
    <recommendedName>
        <fullName evidence="5">DUF304 domain-containing protein</fullName>
    </recommendedName>
</protein>
<evidence type="ECO:0000256" key="2">
    <source>
        <dbReference type="SAM" id="Phobius"/>
    </source>
</evidence>
<feature type="transmembrane region" description="Helical" evidence="2">
    <location>
        <begin position="184"/>
        <end position="209"/>
    </location>
</feature>
<evidence type="ECO:0000313" key="4">
    <source>
        <dbReference type="Proteomes" id="UP001303001"/>
    </source>
</evidence>
<dbReference type="RefSeq" id="WP_313724505.1">
    <property type="nucleotide sequence ID" value="NZ_CP134876.1"/>
</dbReference>
<keyword evidence="2" id="KW-0812">Transmembrane</keyword>
<proteinExistence type="predicted"/>
<feature type="compositionally biased region" description="Pro residues" evidence="1">
    <location>
        <begin position="1"/>
        <end position="25"/>
    </location>
</feature>
<sequence length="317" mass="33153">MTQPPYPQPDPAGGQPSPPPPPGGWPAPQQHGQPGPGAPAPQQPGPGGWGTPHQQPAPGWPAQHQPYGAPHQQPAPSWPGPQQPYGAPHQQPAPGWPGAHQQYGAPHQQPAPGWPGAQQAYHPGGVGPGQPPAVPTAKRIPEDQPFVVRPSLRKRALTLGLVTLAIGLVIACPIGLAASSEGGGVGLLAIIPVVMLVFAVPVGLQLWLVSSGGPVLALGPAGLWIKTRPTRGQAIWLPWELVERIYVRRWSLEKMLCVKPRDPRVGSGLGAFTALDSGMQQAFFGTGFTATVNHADRSEDEIMRAVVGYAAGRCRVG</sequence>
<feature type="region of interest" description="Disordered" evidence="1">
    <location>
        <begin position="1"/>
        <end position="142"/>
    </location>
</feature>
<evidence type="ECO:0000313" key="3">
    <source>
        <dbReference type="EMBL" id="WNM42733.1"/>
    </source>
</evidence>
<accession>A0ABZ0A596</accession>
<name>A0ABZ0A596_9ACTN</name>
<keyword evidence="4" id="KW-1185">Reference proteome</keyword>
<feature type="compositionally biased region" description="Low complexity" evidence="1">
    <location>
        <begin position="104"/>
        <end position="120"/>
    </location>
</feature>
<dbReference type="Proteomes" id="UP001303001">
    <property type="component" value="Chromosome"/>
</dbReference>
<feature type="transmembrane region" description="Helical" evidence="2">
    <location>
        <begin position="156"/>
        <end position="178"/>
    </location>
</feature>
<keyword evidence="2" id="KW-0472">Membrane</keyword>
<evidence type="ECO:0000256" key="1">
    <source>
        <dbReference type="SAM" id="MobiDB-lite"/>
    </source>
</evidence>
<organism evidence="3 4">
    <name type="scientific">Micromonospora halotolerans</name>
    <dbReference type="NCBI Taxonomy" id="709879"/>
    <lineage>
        <taxon>Bacteria</taxon>
        <taxon>Bacillati</taxon>
        <taxon>Actinomycetota</taxon>
        <taxon>Actinomycetes</taxon>
        <taxon>Micromonosporales</taxon>
        <taxon>Micromonosporaceae</taxon>
        <taxon>Micromonospora</taxon>
    </lineage>
</organism>
<dbReference type="EMBL" id="CP134876">
    <property type="protein sequence ID" value="WNM42733.1"/>
    <property type="molecule type" value="Genomic_DNA"/>
</dbReference>
<gene>
    <name evidence="3" type="ORF">RMN56_15920</name>
</gene>
<evidence type="ECO:0008006" key="5">
    <source>
        <dbReference type="Google" id="ProtNLM"/>
    </source>
</evidence>